<accession>A0A934V405</accession>
<dbReference type="AlphaFoldDB" id="A0A934V405"/>
<keyword evidence="3" id="KW-1185">Reference proteome</keyword>
<keyword evidence="2" id="KW-0808">Transferase</keyword>
<dbReference type="EMBL" id="JAENJH010000008">
    <property type="protein sequence ID" value="MBK1787856.1"/>
    <property type="molecule type" value="Genomic_DNA"/>
</dbReference>
<evidence type="ECO:0000313" key="2">
    <source>
        <dbReference type="EMBL" id="MBK1787856.1"/>
    </source>
</evidence>
<organism evidence="2 3">
    <name type="scientific">Prauserella cavernicola</name>
    <dbReference type="NCBI Taxonomy" id="2800127"/>
    <lineage>
        <taxon>Bacteria</taxon>
        <taxon>Bacillati</taxon>
        <taxon>Actinomycetota</taxon>
        <taxon>Actinomycetes</taxon>
        <taxon>Pseudonocardiales</taxon>
        <taxon>Pseudonocardiaceae</taxon>
        <taxon>Prauserella</taxon>
    </lineage>
</organism>
<dbReference type="PANTHER" id="PTHR48050">
    <property type="entry name" value="STEROL 3-BETA-GLUCOSYLTRANSFERASE"/>
    <property type="match status" value="1"/>
</dbReference>
<name>A0A934V405_9PSEU</name>
<dbReference type="SUPFAM" id="SSF53756">
    <property type="entry name" value="UDP-Glycosyltransferase/glycogen phosphorylase"/>
    <property type="match status" value="1"/>
</dbReference>
<dbReference type="InterPro" id="IPR050426">
    <property type="entry name" value="Glycosyltransferase_28"/>
</dbReference>
<dbReference type="Proteomes" id="UP000635245">
    <property type="component" value="Unassembled WGS sequence"/>
</dbReference>
<feature type="domain" description="Erythromycin biosynthesis protein CIII-like C-terminal" evidence="1">
    <location>
        <begin position="2"/>
        <end position="135"/>
    </location>
</feature>
<evidence type="ECO:0000313" key="3">
    <source>
        <dbReference type="Proteomes" id="UP000635245"/>
    </source>
</evidence>
<comment type="caution">
    <text evidence="2">The sequence shown here is derived from an EMBL/GenBank/DDBJ whole genome shotgun (WGS) entry which is preliminary data.</text>
</comment>
<proteinExistence type="predicted"/>
<feature type="non-terminal residue" evidence="2">
    <location>
        <position position="1"/>
    </location>
</feature>
<dbReference type="RefSeq" id="WP_268958417.1">
    <property type="nucleotide sequence ID" value="NZ_JAENJH010000008.1"/>
</dbReference>
<dbReference type="Gene3D" id="3.40.50.2000">
    <property type="entry name" value="Glycogen Phosphorylase B"/>
    <property type="match status" value="1"/>
</dbReference>
<dbReference type="PANTHER" id="PTHR48050:SF13">
    <property type="entry name" value="STEROL 3-BETA-GLUCOSYLTRANSFERASE UGT80A2"/>
    <property type="match status" value="1"/>
</dbReference>
<reference evidence="2" key="1">
    <citation type="submission" date="2020-12" db="EMBL/GenBank/DDBJ databases">
        <title>Prauserella sp. ASG 168, a novel actinomycete isolated from cave rock.</title>
        <authorList>
            <person name="Suriyachadkun C."/>
        </authorList>
    </citation>
    <scope>NUCLEOTIDE SEQUENCE</scope>
    <source>
        <strain evidence="2">ASG 168</strain>
    </source>
</reference>
<dbReference type="GO" id="GO:0016757">
    <property type="term" value="F:glycosyltransferase activity"/>
    <property type="evidence" value="ECO:0007669"/>
    <property type="project" value="UniProtKB-ARBA"/>
</dbReference>
<protein>
    <submittedName>
        <fullName evidence="2">Glycosyl transferase</fullName>
    </submittedName>
</protein>
<sequence length="149" mass="15509">SELDIEIVATIDELTRRRLGPLPGNIRAVPYVPLNALIPTCTAAIHHAGPGTTCTIARHGVPQVVLPWYFDEPYVARGLADAGAGITLDPAEATGGAVRDSLRRLLGEPAFAVAAGRLRDELLAQPAANELAALLPDLTAIHRGSPAAG</sequence>
<gene>
    <name evidence="2" type="ORF">JHE00_26300</name>
</gene>
<dbReference type="InterPro" id="IPR010610">
    <property type="entry name" value="EryCIII-like_C"/>
</dbReference>
<evidence type="ECO:0000259" key="1">
    <source>
        <dbReference type="Pfam" id="PF06722"/>
    </source>
</evidence>
<dbReference type="Pfam" id="PF06722">
    <property type="entry name" value="EryCIII-like_C"/>
    <property type="match status" value="1"/>
</dbReference>